<gene>
    <name evidence="2" type="ORF">ASS94_00140</name>
</gene>
<evidence type="ECO:0000256" key="1">
    <source>
        <dbReference type="SAM" id="Phobius"/>
    </source>
</evidence>
<accession>A0AAP7IFD2</accession>
<protein>
    <submittedName>
        <fullName evidence="2">Uncharacterized protein</fullName>
    </submittedName>
</protein>
<proteinExistence type="predicted"/>
<name>A0AAP7IFD2_9STAP</name>
<dbReference type="RefSeq" id="WP_069854234.1">
    <property type="nucleotide sequence ID" value="NZ_LNPX01000001.1"/>
</dbReference>
<dbReference type="EMBL" id="LNPX01000001">
    <property type="protein sequence ID" value="OEK59108.1"/>
    <property type="molecule type" value="Genomic_DNA"/>
</dbReference>
<evidence type="ECO:0000313" key="3">
    <source>
        <dbReference type="Proteomes" id="UP000095464"/>
    </source>
</evidence>
<reference evidence="3" key="1">
    <citation type="submission" date="2015-11" db="EMBL/GenBank/DDBJ databases">
        <title>Genomic diversity of Staphylococcus saprophyticus strains from urinary tract infections, animal surfaces, and fermented foods.</title>
        <authorList>
            <person name="Wolfe B.E."/>
        </authorList>
    </citation>
    <scope>NUCLEOTIDE SEQUENCE [LARGE SCALE GENOMIC DNA]</scope>
    <source>
        <strain evidence="3">738_7</strain>
    </source>
</reference>
<dbReference type="AlphaFoldDB" id="A0AAP7IFD2"/>
<sequence>MEIVKEIVEYNQTGIFYAKLLPILIGVLILILTIINIRVIIKTEKSGIKNEKIKKISIMLGVYIVATTILTIGIYVLIKTNSQYTSAKVEGEAVFQKYEDVNSNVVSAKFKGKDDKIINIQLDKTELLNQKDRIVQGDKVKIKSDKIYPLIKIEGGLDIDDNRERTYELKAGSELVKVD</sequence>
<feature type="transmembrane region" description="Helical" evidence="1">
    <location>
        <begin position="15"/>
        <end position="35"/>
    </location>
</feature>
<keyword evidence="1" id="KW-0472">Membrane</keyword>
<keyword evidence="1" id="KW-1133">Transmembrane helix</keyword>
<feature type="transmembrane region" description="Helical" evidence="1">
    <location>
        <begin position="56"/>
        <end position="78"/>
    </location>
</feature>
<comment type="caution">
    <text evidence="2">The sequence shown here is derived from an EMBL/GenBank/DDBJ whole genome shotgun (WGS) entry which is preliminary data.</text>
</comment>
<dbReference type="Proteomes" id="UP000095464">
    <property type="component" value="Unassembled WGS sequence"/>
</dbReference>
<evidence type="ECO:0000313" key="2">
    <source>
        <dbReference type="EMBL" id="OEK59108.1"/>
    </source>
</evidence>
<keyword evidence="1" id="KW-0812">Transmembrane</keyword>
<organism evidence="2 3">
    <name type="scientific">Staphylococcus equorum</name>
    <dbReference type="NCBI Taxonomy" id="246432"/>
    <lineage>
        <taxon>Bacteria</taxon>
        <taxon>Bacillati</taxon>
        <taxon>Bacillota</taxon>
        <taxon>Bacilli</taxon>
        <taxon>Bacillales</taxon>
        <taxon>Staphylococcaceae</taxon>
        <taxon>Staphylococcus</taxon>
    </lineage>
</organism>